<reference evidence="1 2" key="1">
    <citation type="submission" date="2024-04" db="EMBL/GenBank/DDBJ databases">
        <title>Draft genome sequence of Sessilibacter corallicola NBRC 116591.</title>
        <authorList>
            <person name="Miyakawa T."/>
            <person name="Kusuya Y."/>
            <person name="Miura T."/>
        </authorList>
    </citation>
    <scope>NUCLEOTIDE SEQUENCE [LARGE SCALE GENOMIC DNA]</scope>
    <source>
        <strain evidence="1 2">KU-00831-HH</strain>
    </source>
</reference>
<dbReference type="SUPFAM" id="SSF52467">
    <property type="entry name" value="DHS-like NAD/FAD-binding domain"/>
    <property type="match status" value="1"/>
</dbReference>
<evidence type="ECO:0000313" key="1">
    <source>
        <dbReference type="EMBL" id="GAA6169279.1"/>
    </source>
</evidence>
<dbReference type="EMBL" id="BAABWN010000010">
    <property type="protein sequence ID" value="GAA6169279.1"/>
    <property type="molecule type" value="Genomic_DNA"/>
</dbReference>
<dbReference type="RefSeq" id="WP_353303832.1">
    <property type="nucleotide sequence ID" value="NZ_BAABWN010000010.1"/>
</dbReference>
<accession>A0ABQ0AC98</accession>
<gene>
    <name evidence="1" type="ORF">NBRC116591_30900</name>
</gene>
<protein>
    <recommendedName>
        <fullName evidence="3">SIR2-like domain-containing protein</fullName>
    </recommendedName>
</protein>
<evidence type="ECO:0008006" key="3">
    <source>
        <dbReference type="Google" id="ProtNLM"/>
    </source>
</evidence>
<keyword evidence="2" id="KW-1185">Reference proteome</keyword>
<dbReference type="Pfam" id="PF13289">
    <property type="entry name" value="SIR2_2"/>
    <property type="match status" value="1"/>
</dbReference>
<name>A0ABQ0AC98_9GAMM</name>
<comment type="caution">
    <text evidence="1">The sequence shown here is derived from an EMBL/GenBank/DDBJ whole genome shotgun (WGS) entry which is preliminary data.</text>
</comment>
<organism evidence="1 2">
    <name type="scientific">Sessilibacter corallicola</name>
    <dbReference type="NCBI Taxonomy" id="2904075"/>
    <lineage>
        <taxon>Bacteria</taxon>
        <taxon>Pseudomonadati</taxon>
        <taxon>Pseudomonadota</taxon>
        <taxon>Gammaproteobacteria</taxon>
        <taxon>Cellvibrionales</taxon>
        <taxon>Cellvibrionaceae</taxon>
        <taxon>Sessilibacter</taxon>
    </lineage>
</organism>
<proteinExistence type="predicted"/>
<dbReference type="InterPro" id="IPR029035">
    <property type="entry name" value="DHS-like_NAD/FAD-binding_dom"/>
</dbReference>
<evidence type="ECO:0000313" key="2">
    <source>
        <dbReference type="Proteomes" id="UP001465153"/>
    </source>
</evidence>
<sequence length="1222" mass="142012">MENKKIPNSLLPQLNEIAERLWSGHAAIMIGAGFSRNATPLNGSSKGFPDWNALGELFYEKTRGEKLQNGQFLNPLKLADEVEASFGRPALHQLLRDAIPDNEYEPSDLHIDLLNLPWSDVLTTNYDTLLERAAQKVTDYNYQVVINDQNLIYSEKPRIIKLHGSFPSAEPFIITEEDYRCYPNQFAPFVNTVQQSLLENTLCLIGFSGDDPNFLRWIGWIRDNLGENKSPKIYMIGVLNLTKAQTSLLSKYNIVPVDMSELEEVGTYDHKAGIKEFLVFCANQKEQSDNLDWPKYKSDPEVNLLSPRRASNESIEVQTRAVITEWKKQRLNYPGWVIVPYDRRNDLYMATRNWEGFLNDYEIVSRKLLFEFMYEFCWRMEKCLCPIWDSNVPLIEIALSWAKEQVDGYADVLSKSLEFETRCLQEIKEKSCFLVLVYMRYLREEGKLDLWKEKESLLLNLISKDSERSQYQYEKCLFLLFKFDIPELEKRLKSWLVNPSQPYWAAKKAGLMAEMGDIDESLILLEESLNSVRSRINIRPITVDYTDVSQESYILFLLRYVKIAKAYLENKKPDYSEFSDRWNALKQYKCDPWLELKLFKECLDKKGYTGHDCIEEQFDIAINTRTLTSGYNNKLLIDAFGILKFWEDIGAPFKILSVNNAQESAVKAVELLEGYAQNLCLVTMLRTGNKDAVNRIFNRRSIYKMTYSEIDLLIKRYVELCEGFVFSGDYKFISVREKLKNIIPELFSRLVAKCSPEKKGMIFNTLKVIYASNDKSSYYNVNKFVRRFICSISESELIDLIPDLVQFRPKSKLSLLLDREFLNPFSFTERLDESFVHGDCTLSDSEHQDLIFELKYGDESSRDWCITTFSELNRFEILSQPQLSDFVNAIWSKIDEDGFPISKKFYKYVFCCSPGFRDDKRTQLIKSYILKQELSIYHKKKRDGIRLSGGNIPLCDEIRGVGYSIGWSCEESHEIFSNLVQWWDSDKNCLNEYKGKEVNTEIKAKFENIGSILSQLLSKNLKIRDEKDFKVLMRLISEMKGYDIPVCELICAIYVKGEGLEIDITGEISSTFLDLRSSFVVNAINGLYILFKSDENKQKKYAIRHYYLLMSNVLLSRDKVRLLLVLHCITMILKDYSSNFAENLASSVIFSLEKLVVESNGASELFSLNESLHIREMAAGVAFLFYRYCKKEGRDIPAVLYDWKKICQDPNEFVEIRNAWVF</sequence>
<dbReference type="Proteomes" id="UP001465153">
    <property type="component" value="Unassembled WGS sequence"/>
</dbReference>